<evidence type="ECO:0000313" key="13">
    <source>
        <dbReference type="RefSeq" id="XP_022255941.1"/>
    </source>
</evidence>
<dbReference type="PANTHER" id="PTHR46231:SF1">
    <property type="entry name" value="ANKYRIN REPEAT AND BTB_POZ DOMAIN-CONTAINING PROTEIN 1"/>
    <property type="match status" value="1"/>
</dbReference>
<dbReference type="SMART" id="SM00225">
    <property type="entry name" value="BTB"/>
    <property type="match status" value="2"/>
</dbReference>
<dbReference type="RefSeq" id="XP_022255941.1">
    <property type="nucleotide sequence ID" value="XM_022400233.1"/>
</dbReference>
<dbReference type="CDD" id="cd18296">
    <property type="entry name" value="BTB2_POZ_ABTB1_BPOZ1"/>
    <property type="match status" value="1"/>
</dbReference>
<evidence type="ECO:0000256" key="2">
    <source>
        <dbReference type="ARBA" id="ARBA00022483"/>
    </source>
</evidence>
<dbReference type="SMART" id="SM00248">
    <property type="entry name" value="ANK"/>
    <property type="match status" value="2"/>
</dbReference>
<dbReference type="Proteomes" id="UP000694941">
    <property type="component" value="Unplaced"/>
</dbReference>
<evidence type="ECO:0000256" key="7">
    <source>
        <dbReference type="ARBA" id="ARBA00023298"/>
    </source>
</evidence>
<evidence type="ECO:0000313" key="11">
    <source>
        <dbReference type="RefSeq" id="XP_013787685.1"/>
    </source>
</evidence>
<dbReference type="CDD" id="cd18295">
    <property type="entry name" value="BTB1_POZ_ABTB1_BPOZ1"/>
    <property type="match status" value="1"/>
</dbReference>
<keyword evidence="5" id="KW-0638">Presynaptic neurotoxin</keyword>
<dbReference type="RefSeq" id="XP_013787685.1">
    <property type="nucleotide sequence ID" value="XM_013932231.2"/>
</dbReference>
<feature type="domain" description="BTB" evidence="9">
    <location>
        <begin position="274"/>
        <end position="347"/>
    </location>
</feature>
<dbReference type="PROSITE" id="PS50097">
    <property type="entry name" value="BTB"/>
    <property type="match status" value="2"/>
</dbReference>
<dbReference type="InterPro" id="IPR011333">
    <property type="entry name" value="SKP1/BTB/POZ_sf"/>
</dbReference>
<gene>
    <name evidence="11 12 13 14" type="primary">LOC106471620</name>
</gene>
<evidence type="ECO:0000256" key="6">
    <source>
        <dbReference type="ARBA" id="ARBA00023043"/>
    </source>
</evidence>
<dbReference type="SUPFAM" id="SSF54695">
    <property type="entry name" value="POZ domain"/>
    <property type="match status" value="2"/>
</dbReference>
<keyword evidence="2" id="KW-0268">Exocytosis</keyword>
<evidence type="ECO:0000313" key="14">
    <source>
        <dbReference type="RefSeq" id="XP_022255942.1"/>
    </source>
</evidence>
<evidence type="ECO:0000256" key="5">
    <source>
        <dbReference type="ARBA" id="ARBA00023028"/>
    </source>
</evidence>
<evidence type="ECO:0000313" key="10">
    <source>
        <dbReference type="Proteomes" id="UP000694941"/>
    </source>
</evidence>
<comment type="subcellular location">
    <subcellularLocation>
        <location evidence="1">Target cell membrane</location>
    </subcellularLocation>
</comment>
<dbReference type="InterPro" id="IPR002110">
    <property type="entry name" value="Ankyrin_rpt"/>
</dbReference>
<evidence type="ECO:0000256" key="3">
    <source>
        <dbReference type="ARBA" id="ARBA00022537"/>
    </source>
</evidence>
<keyword evidence="4" id="KW-0677">Repeat</keyword>
<name>A0ABM1TJ85_LIMPO</name>
<organism evidence="10 13">
    <name type="scientific">Limulus polyphemus</name>
    <name type="common">Atlantic horseshoe crab</name>
    <dbReference type="NCBI Taxonomy" id="6850"/>
    <lineage>
        <taxon>Eukaryota</taxon>
        <taxon>Metazoa</taxon>
        <taxon>Ecdysozoa</taxon>
        <taxon>Arthropoda</taxon>
        <taxon>Chelicerata</taxon>
        <taxon>Merostomata</taxon>
        <taxon>Xiphosura</taxon>
        <taxon>Limulidae</taxon>
        <taxon>Limulus</taxon>
    </lineage>
</organism>
<protein>
    <submittedName>
        <fullName evidence="11 12">Ankyrin repeat and BTB/POZ domain-containing protein 1-like isoform X1</fullName>
    </submittedName>
</protein>
<dbReference type="CDD" id="cd18497">
    <property type="entry name" value="BACK_ABTB1_BPOZ"/>
    <property type="match status" value="1"/>
</dbReference>
<keyword evidence="6 8" id="KW-0040">ANK repeat</keyword>
<proteinExistence type="predicted"/>
<dbReference type="PROSITE" id="PS50297">
    <property type="entry name" value="ANK_REP_REGION"/>
    <property type="match status" value="1"/>
</dbReference>
<dbReference type="InterPro" id="IPR044515">
    <property type="entry name" value="ABTB1"/>
</dbReference>
<keyword evidence="7" id="KW-1053">Target membrane</keyword>
<dbReference type="Gene3D" id="3.30.710.10">
    <property type="entry name" value="Potassium Channel Kv1.1, Chain A"/>
    <property type="match status" value="2"/>
</dbReference>
<feature type="domain" description="BTB" evidence="9">
    <location>
        <begin position="115"/>
        <end position="182"/>
    </location>
</feature>
<dbReference type="Pfam" id="PF12796">
    <property type="entry name" value="Ank_2"/>
    <property type="match status" value="1"/>
</dbReference>
<keyword evidence="7" id="KW-0472">Membrane</keyword>
<dbReference type="PROSITE" id="PS50088">
    <property type="entry name" value="ANK_REPEAT"/>
    <property type="match status" value="1"/>
</dbReference>
<evidence type="ECO:0000256" key="4">
    <source>
        <dbReference type="ARBA" id="ARBA00022737"/>
    </source>
</evidence>
<keyword evidence="3" id="KW-1052">Target cell membrane</keyword>
<dbReference type="RefSeq" id="XP_022255940.1">
    <property type="nucleotide sequence ID" value="XM_022400232.1"/>
</dbReference>
<keyword evidence="5" id="KW-0528">Neurotoxin</keyword>
<dbReference type="InterPro" id="IPR036770">
    <property type="entry name" value="Ankyrin_rpt-contain_sf"/>
</dbReference>
<keyword evidence="5" id="KW-0800">Toxin</keyword>
<evidence type="ECO:0000313" key="12">
    <source>
        <dbReference type="RefSeq" id="XP_022255940.1"/>
    </source>
</evidence>
<sequence length="479" mass="55968">MDLNDLFLSCRKGDLSQIKYLVEQKDVELNTRDKWDSTPLYYACLCGHLEVVKYLLENGARCETNTFDGERCLYGALNTEIRNILKNYRVVTKYLMRRDSYYEFLRRCLEDGDYYDVTFVVHQETFFAHRCILSVRCEYFNDMFLSKWKNRKCIYITHPMVKSSAFRAVLQYLYTGRLETPIDQIEDCIILAKQCKILELIEKIKEAMKKVKSFECTKPGTNVTTILIEPDIDSSDLQRDFGVLAEQTLPRDLCEWVGGDELPFLPNLCQSPFADMCIQVQDYHFYCHKIFFCGRSDYFKVLITGNFIETQCEETSDITVVTLHDISMEVFLRVLMYIYRNSTELTTSNVYDVLCTADMYLLPGLKRQCASYIAQQLDRSNIFFILRIARLFKLPRLEDQCAEFMSKHLEEIVDVPEFNALVKEDALEVKERQDTDSIAIIDDIRYHITSNVQTFSEMEEANDKLALIDNLLENLGLEG</sequence>
<dbReference type="GeneID" id="106471620"/>
<accession>A0ABM1TJ85</accession>
<keyword evidence="10" id="KW-1185">Reference proteome</keyword>
<dbReference type="Pfam" id="PF00651">
    <property type="entry name" value="BTB"/>
    <property type="match status" value="2"/>
</dbReference>
<feature type="repeat" description="ANK" evidence="8">
    <location>
        <begin position="35"/>
        <end position="67"/>
    </location>
</feature>
<dbReference type="SUPFAM" id="SSF48403">
    <property type="entry name" value="Ankyrin repeat"/>
    <property type="match status" value="1"/>
</dbReference>
<dbReference type="RefSeq" id="XP_022255942.1">
    <property type="nucleotide sequence ID" value="XM_022400234.1"/>
</dbReference>
<dbReference type="InterPro" id="IPR000210">
    <property type="entry name" value="BTB/POZ_dom"/>
</dbReference>
<evidence type="ECO:0000259" key="9">
    <source>
        <dbReference type="PROSITE" id="PS50097"/>
    </source>
</evidence>
<dbReference type="Gene3D" id="1.25.40.20">
    <property type="entry name" value="Ankyrin repeat-containing domain"/>
    <property type="match status" value="1"/>
</dbReference>
<dbReference type="PANTHER" id="PTHR46231">
    <property type="entry name" value="ANKYRIN REPEAT AND BTB/POZ DOMAIN-CONTAINING PROTEIN 1"/>
    <property type="match status" value="1"/>
</dbReference>
<evidence type="ECO:0000256" key="1">
    <source>
        <dbReference type="ARBA" id="ARBA00004175"/>
    </source>
</evidence>
<reference evidence="11 12" key="1">
    <citation type="submission" date="2025-05" db="UniProtKB">
        <authorList>
            <consortium name="RefSeq"/>
        </authorList>
    </citation>
    <scope>IDENTIFICATION</scope>
    <source>
        <tissue evidence="11 12">Muscle</tissue>
    </source>
</reference>
<evidence type="ECO:0000256" key="8">
    <source>
        <dbReference type="PROSITE-ProRule" id="PRU00023"/>
    </source>
</evidence>